<keyword evidence="2" id="KW-1185">Reference proteome</keyword>
<dbReference type="RefSeq" id="WP_258541451.1">
    <property type="nucleotide sequence ID" value="NZ_OU015584.1"/>
</dbReference>
<evidence type="ECO:0000313" key="2">
    <source>
        <dbReference type="Proteomes" id="UP000683507"/>
    </source>
</evidence>
<dbReference type="InterPro" id="IPR011652">
    <property type="entry name" value="MORN_2"/>
</dbReference>
<gene>
    <name evidence="1" type="ORF">CRYO30217_01242</name>
</gene>
<dbReference type="KEGG" id="ptan:CRYO30217_01242"/>
<accession>A0A916JM47</accession>
<dbReference type="Pfam" id="PF07661">
    <property type="entry name" value="MORN_2"/>
    <property type="match status" value="2"/>
</dbReference>
<dbReference type="EMBL" id="OU015584">
    <property type="protein sequence ID" value="CAG5080276.1"/>
    <property type="molecule type" value="Genomic_DNA"/>
</dbReference>
<dbReference type="AlphaFoldDB" id="A0A916JM47"/>
<dbReference type="Gene3D" id="3.90.930.1">
    <property type="match status" value="1"/>
</dbReference>
<reference evidence="1" key="1">
    <citation type="submission" date="2021-04" db="EMBL/GenBank/DDBJ databases">
        <authorList>
            <person name="Rodrigo-Torres L."/>
            <person name="Arahal R. D."/>
            <person name="Lucena T."/>
        </authorList>
    </citation>
    <scope>NUCLEOTIDE SEQUENCE</scope>
    <source>
        <strain evidence="1">AS29M-1</strain>
    </source>
</reference>
<sequence>MRIFTLTSLLFIGFSGFSQSNFDEQLPDKPIYTADIVDSVYGITLYEPLNMALAGDSVRMVNGYAAQNWIEDYYEDGTLLHKGYYIDGQLKVYKNYYPDGTLERKFVNVDGYRSKVTLYYPNGNIKSEVAYKDGSAQEWTDYFMNGNIEYYEEYHKSMMYHIAKRSYYKSGQAQSLFELVHKKKLNYTQNDFYSSGKKRVAGTLRYDKDAYDYYRTGKWIYFNESGNPIKEEQYQDGKLLKTNDF</sequence>
<dbReference type="Proteomes" id="UP000683507">
    <property type="component" value="Chromosome"/>
</dbReference>
<protein>
    <recommendedName>
        <fullName evidence="3">Toxin-antitoxin system YwqK family antitoxin</fullName>
    </recommendedName>
</protein>
<proteinExistence type="predicted"/>
<name>A0A916JM47_9FLAO</name>
<evidence type="ECO:0008006" key="3">
    <source>
        <dbReference type="Google" id="ProtNLM"/>
    </source>
</evidence>
<evidence type="ECO:0000313" key="1">
    <source>
        <dbReference type="EMBL" id="CAG5080276.1"/>
    </source>
</evidence>
<organism evidence="1 2">
    <name type="scientific">Parvicella tangerina</name>
    <dbReference type="NCBI Taxonomy" id="2829795"/>
    <lineage>
        <taxon>Bacteria</taxon>
        <taxon>Pseudomonadati</taxon>
        <taxon>Bacteroidota</taxon>
        <taxon>Flavobacteriia</taxon>
        <taxon>Flavobacteriales</taxon>
        <taxon>Parvicellaceae</taxon>
        <taxon>Parvicella</taxon>
    </lineage>
</organism>